<dbReference type="RefSeq" id="WP_089669526.1">
    <property type="nucleotide sequence ID" value="NZ_FOJA01000001.1"/>
</dbReference>
<name>A0A1I0Q6C2_9EURY</name>
<protein>
    <submittedName>
        <fullName evidence="1">Uncharacterized protein</fullName>
    </submittedName>
</protein>
<dbReference type="AlphaFoldDB" id="A0A1I0Q6C2"/>
<dbReference type="STRING" id="355548.SAMN04487945_2306"/>
<accession>A0A1I0Q6C2</accession>
<keyword evidence="2" id="KW-1185">Reference proteome</keyword>
<dbReference type="Proteomes" id="UP000198518">
    <property type="component" value="Unassembled WGS sequence"/>
</dbReference>
<dbReference type="Pfam" id="PF19129">
    <property type="entry name" value="DUF5812"/>
    <property type="match status" value="1"/>
</dbReference>
<proteinExistence type="predicted"/>
<sequence>MSDEQAKTATFFVTEASEDSAILTDVSDAQVHTLSENPGVAAGDVLEATLSPDPPMNVTYSVVEVVERVDIPVRVSDETPTPQARDLAEGLPEGELATAERAGVGEVHVLSVGADNVDDAVADVAEDEQTVSRAARIGIDHVEIRSGDDFVSVRYLP</sequence>
<reference evidence="1 2" key="1">
    <citation type="submission" date="2016-10" db="EMBL/GenBank/DDBJ databases">
        <authorList>
            <person name="de Groot N.N."/>
        </authorList>
    </citation>
    <scope>NUCLEOTIDE SEQUENCE [LARGE SCALE GENOMIC DNA]</scope>
    <source>
        <strain evidence="1 2">CGMCC 1.5337</strain>
    </source>
</reference>
<evidence type="ECO:0000313" key="2">
    <source>
        <dbReference type="Proteomes" id="UP000198518"/>
    </source>
</evidence>
<dbReference type="OrthoDB" id="203616at2157"/>
<organism evidence="1 2">
    <name type="scientific">Halobacterium jilantaiense</name>
    <dbReference type="NCBI Taxonomy" id="355548"/>
    <lineage>
        <taxon>Archaea</taxon>
        <taxon>Methanobacteriati</taxon>
        <taxon>Methanobacteriota</taxon>
        <taxon>Stenosarchaea group</taxon>
        <taxon>Halobacteria</taxon>
        <taxon>Halobacteriales</taxon>
        <taxon>Halobacteriaceae</taxon>
        <taxon>Halobacterium</taxon>
    </lineage>
</organism>
<dbReference type="InterPro" id="IPR043850">
    <property type="entry name" value="DUF5812"/>
</dbReference>
<gene>
    <name evidence="1" type="ORF">SAMN04487945_2306</name>
</gene>
<dbReference type="EMBL" id="FOJA01000001">
    <property type="protein sequence ID" value="SEW22328.1"/>
    <property type="molecule type" value="Genomic_DNA"/>
</dbReference>
<evidence type="ECO:0000313" key="1">
    <source>
        <dbReference type="EMBL" id="SEW22328.1"/>
    </source>
</evidence>